<comment type="caution">
    <text evidence="1">The sequence shown here is derived from an EMBL/GenBank/DDBJ whole genome shotgun (WGS) entry which is preliminary data.</text>
</comment>
<keyword evidence="2" id="KW-1185">Reference proteome</keyword>
<dbReference type="Proteomes" id="UP000886998">
    <property type="component" value="Unassembled WGS sequence"/>
</dbReference>
<gene>
    <name evidence="1" type="ORF">TNIN_373151</name>
</gene>
<dbReference type="EMBL" id="BMAV01016900">
    <property type="protein sequence ID" value="GFY68151.1"/>
    <property type="molecule type" value="Genomic_DNA"/>
</dbReference>
<name>A0A8X7CIB0_9ARAC</name>
<reference evidence="1" key="1">
    <citation type="submission" date="2020-08" db="EMBL/GenBank/DDBJ databases">
        <title>Multicomponent nature underlies the extraordinary mechanical properties of spider dragline silk.</title>
        <authorList>
            <person name="Kono N."/>
            <person name="Nakamura H."/>
            <person name="Mori M."/>
            <person name="Yoshida Y."/>
            <person name="Ohtoshi R."/>
            <person name="Malay A.D."/>
            <person name="Moran D.A.P."/>
            <person name="Tomita M."/>
            <person name="Numata K."/>
            <person name="Arakawa K."/>
        </authorList>
    </citation>
    <scope>NUCLEOTIDE SEQUENCE</scope>
</reference>
<evidence type="ECO:0000313" key="1">
    <source>
        <dbReference type="EMBL" id="GFY68151.1"/>
    </source>
</evidence>
<sequence>MHEYEFRYVVQDTACFHLQDIFPECTVHLHMCGFGGVVAHKLMESLISVQLFQDYIKENGKEVFTKFAKESPLGDGIVFHVKTIEWYGRVAGRVSSQRISNRSMESKTVLINFATPPYQKDMKHKNAVTG</sequence>
<evidence type="ECO:0000313" key="2">
    <source>
        <dbReference type="Proteomes" id="UP000886998"/>
    </source>
</evidence>
<protein>
    <submittedName>
        <fullName evidence="1">Uncharacterized protein</fullName>
    </submittedName>
</protein>
<proteinExistence type="predicted"/>
<dbReference type="AlphaFoldDB" id="A0A8X7CIB0"/>
<organism evidence="1 2">
    <name type="scientific">Trichonephila inaurata madagascariensis</name>
    <dbReference type="NCBI Taxonomy" id="2747483"/>
    <lineage>
        <taxon>Eukaryota</taxon>
        <taxon>Metazoa</taxon>
        <taxon>Ecdysozoa</taxon>
        <taxon>Arthropoda</taxon>
        <taxon>Chelicerata</taxon>
        <taxon>Arachnida</taxon>
        <taxon>Araneae</taxon>
        <taxon>Araneomorphae</taxon>
        <taxon>Entelegynae</taxon>
        <taxon>Araneoidea</taxon>
        <taxon>Nephilidae</taxon>
        <taxon>Trichonephila</taxon>
        <taxon>Trichonephila inaurata</taxon>
    </lineage>
</organism>
<accession>A0A8X7CIB0</accession>